<dbReference type="Pfam" id="PF10109">
    <property type="entry name" value="Phage_TAC_7"/>
    <property type="match status" value="1"/>
</dbReference>
<evidence type="ECO:0008006" key="3">
    <source>
        <dbReference type="Google" id="ProtNLM"/>
    </source>
</evidence>
<name>A0A166Z6Y7_9GAMM</name>
<proteinExistence type="predicted"/>
<accession>A0A166Z6Y7</accession>
<protein>
    <recommendedName>
        <fullName evidence="3">Tail protein</fullName>
    </recommendedName>
</protein>
<dbReference type="AlphaFoldDB" id="A0A166Z6Y7"/>
<organism evidence="1 2">
    <name type="scientific">Pseudoalteromonas luteoviolacea NCIMB 1942</name>
    <dbReference type="NCBI Taxonomy" id="1365253"/>
    <lineage>
        <taxon>Bacteria</taxon>
        <taxon>Pseudomonadati</taxon>
        <taxon>Pseudomonadota</taxon>
        <taxon>Gammaproteobacteria</taxon>
        <taxon>Alteromonadales</taxon>
        <taxon>Pseudoalteromonadaceae</taxon>
        <taxon>Pseudoalteromonas</taxon>
    </lineage>
</organism>
<evidence type="ECO:0000313" key="2">
    <source>
        <dbReference type="Proteomes" id="UP000076587"/>
    </source>
</evidence>
<dbReference type="OrthoDB" id="7366507at2"/>
<dbReference type="InterPro" id="IPR019289">
    <property type="entry name" value="Phage_tail_E/E"/>
</dbReference>
<dbReference type="Proteomes" id="UP000076587">
    <property type="component" value="Unassembled WGS sequence"/>
</dbReference>
<evidence type="ECO:0000313" key="1">
    <source>
        <dbReference type="EMBL" id="KZN44002.1"/>
    </source>
</evidence>
<comment type="caution">
    <text evidence="1">The sequence shown here is derived from an EMBL/GenBank/DDBJ whole genome shotgun (WGS) entry which is preliminary data.</text>
</comment>
<reference evidence="1 2" key="1">
    <citation type="submission" date="2013-07" db="EMBL/GenBank/DDBJ databases">
        <title>Comparative Genomic and Metabolomic Analysis of Twelve Strains of Pseudoalteromonas luteoviolacea.</title>
        <authorList>
            <person name="Vynne N.G."/>
            <person name="Mansson M."/>
            <person name="Gram L."/>
        </authorList>
    </citation>
    <scope>NUCLEOTIDE SEQUENCE [LARGE SCALE GENOMIC DNA]</scope>
    <source>
        <strain evidence="1 2">NCIMB 1942</strain>
    </source>
</reference>
<dbReference type="PATRIC" id="fig|1365253.3.peg.4374"/>
<dbReference type="EMBL" id="AUXT01000199">
    <property type="protein sequence ID" value="KZN44002.1"/>
    <property type="molecule type" value="Genomic_DNA"/>
</dbReference>
<dbReference type="RefSeq" id="WP_063378717.1">
    <property type="nucleotide sequence ID" value="NZ_AUXT01000199.1"/>
</dbReference>
<sequence length="94" mass="10411">MSKPEFKTVKLETPITRGETIIEEVQLRKPKAGELRGLSLADLLNLDVNAVSTLLPRISDPILTKQDIDELDTENLTLLAGESASFFVPKSMKM</sequence>
<gene>
    <name evidence="1" type="ORF">N482_18100</name>
</gene>